<dbReference type="AlphaFoldDB" id="A0A0N0CTG3"/>
<evidence type="ECO:0000313" key="1">
    <source>
        <dbReference type="EMBL" id="KOY77158.1"/>
    </source>
</evidence>
<name>A0A0N0CTG3_9LACO</name>
<dbReference type="EMBL" id="JXCY01000002">
    <property type="protein sequence ID" value="KOY77158.1"/>
    <property type="molecule type" value="Genomic_DNA"/>
</dbReference>
<dbReference type="PATRIC" id="fig|148814.8.peg.264"/>
<dbReference type="RefSeq" id="WP_053791462.1">
    <property type="nucleotide sequence ID" value="NZ_JXCY01000002.1"/>
</dbReference>
<organism evidence="1 2">
    <name type="scientific">Apilactobacillus kunkeei</name>
    <dbReference type="NCBI Taxonomy" id="148814"/>
    <lineage>
        <taxon>Bacteria</taxon>
        <taxon>Bacillati</taxon>
        <taxon>Bacillota</taxon>
        <taxon>Bacilli</taxon>
        <taxon>Lactobacillales</taxon>
        <taxon>Lactobacillaceae</taxon>
        <taxon>Apilactobacillus</taxon>
    </lineage>
</organism>
<reference evidence="1 2" key="1">
    <citation type="journal article" date="2015" name="Genome Biol. Evol.">
        <title>Functionally Structured Genomes in Lactobacillus kunkeei Colonizing the Honey Crop and Food Products of Honeybees and Stingless Bees.</title>
        <authorList>
            <person name="Tamarit D."/>
            <person name="Ellegaard K.M."/>
            <person name="Wikander J."/>
            <person name="Olofsson T."/>
            <person name="Vasquez A."/>
            <person name="Andersson S.G."/>
        </authorList>
    </citation>
    <scope>NUCLEOTIDE SEQUENCE [LARGE SCALE GENOMIC DNA]</scope>
    <source>
        <strain evidence="1 2">LAko</strain>
    </source>
</reference>
<sequence length="101" mass="12314">MRQLYRGLKLDAKFEQANLHLRRKLRQKIQNKLIKYVGDKHYYPCNKALDKIYCANDMHYMLAIISSSRPKPLEYIIKCVNNMDARRYHRWSQEAFGFWYP</sequence>
<dbReference type="Proteomes" id="UP000037778">
    <property type="component" value="Unassembled WGS sequence"/>
</dbReference>
<comment type="caution">
    <text evidence="1">The sequence shown here is derived from an EMBL/GenBank/DDBJ whole genome shotgun (WGS) entry which is preliminary data.</text>
</comment>
<accession>A0A0N0CTG3</accession>
<protein>
    <submittedName>
        <fullName evidence="1">Uncharacterized protein</fullName>
    </submittedName>
</protein>
<proteinExistence type="predicted"/>
<keyword evidence="2" id="KW-1185">Reference proteome</keyword>
<evidence type="ECO:0000313" key="2">
    <source>
        <dbReference type="Proteomes" id="UP000037778"/>
    </source>
</evidence>
<gene>
    <name evidence="1" type="ORF">RZ71_10690</name>
</gene>